<dbReference type="InterPro" id="IPR050951">
    <property type="entry name" value="Retrovirus_Pol_polyprotein"/>
</dbReference>
<feature type="transmembrane region" description="Helical" evidence="7">
    <location>
        <begin position="39"/>
        <end position="60"/>
    </location>
</feature>
<keyword evidence="7" id="KW-0812">Transmembrane</keyword>
<keyword evidence="4" id="KW-0255">Endonuclease</keyword>
<proteinExistence type="predicted"/>
<keyword evidence="2" id="KW-0548">Nucleotidyltransferase</keyword>
<dbReference type="Gene3D" id="3.30.70.270">
    <property type="match status" value="1"/>
</dbReference>
<feature type="transmembrane region" description="Helical" evidence="7">
    <location>
        <begin position="201"/>
        <end position="222"/>
    </location>
</feature>
<gene>
    <name evidence="9" type="ORF">Scaly_2038700</name>
</gene>
<evidence type="ECO:0000256" key="5">
    <source>
        <dbReference type="ARBA" id="ARBA00022801"/>
    </source>
</evidence>
<dbReference type="InterPro" id="IPR043502">
    <property type="entry name" value="DNA/RNA_pol_sf"/>
</dbReference>
<evidence type="ECO:0000256" key="2">
    <source>
        <dbReference type="ARBA" id="ARBA00022695"/>
    </source>
</evidence>
<keyword evidence="5" id="KW-0378">Hydrolase</keyword>
<evidence type="ECO:0000256" key="3">
    <source>
        <dbReference type="ARBA" id="ARBA00022722"/>
    </source>
</evidence>
<dbReference type="InterPro" id="IPR043128">
    <property type="entry name" value="Rev_trsase/Diguanyl_cyclase"/>
</dbReference>
<dbReference type="InterPro" id="IPR041373">
    <property type="entry name" value="RT_RNaseH"/>
</dbReference>
<reference evidence="9" key="1">
    <citation type="submission" date="2020-06" db="EMBL/GenBank/DDBJ databases">
        <authorList>
            <person name="Li T."/>
            <person name="Hu X."/>
            <person name="Zhang T."/>
            <person name="Song X."/>
            <person name="Zhang H."/>
            <person name="Dai N."/>
            <person name="Sheng W."/>
            <person name="Hou X."/>
            <person name="Wei L."/>
        </authorList>
    </citation>
    <scope>NUCLEOTIDE SEQUENCE</scope>
    <source>
        <strain evidence="9">KEN8</strain>
        <tissue evidence="9">Leaf</tissue>
    </source>
</reference>
<sequence>MAHGVFVLITGPSMPSPCVIAFPFQRWMNCLTSSIAAQYFQSLISMLALRGFLGITGYYQRFVRHYASIAAPLTNMLKQPSFTWSAVVNATFMALRDVLLIVRTLRLPDFSLRFEVASTYEREMLAITEAVRKWWHYLLSRKFFIYTDPQSLHSLLTQTMQTPTQHKWLSKLLGFDYEILYTPWKGNVVADALSRHAATSFSLLFTVSIVTLTVLADLRAFYLSHPAGQSVLQHIRHTLSSKLNFPNFSAGSCFRSFIALLSAAIRAPTLSLPAWLHPFIGLK</sequence>
<evidence type="ECO:0000313" key="9">
    <source>
        <dbReference type="EMBL" id="KAL0337636.1"/>
    </source>
</evidence>
<protein>
    <submittedName>
        <fullName evidence="9">Retrovirus-related Pol polyprotein from transposon</fullName>
    </submittedName>
</protein>
<dbReference type="GO" id="GO:0004519">
    <property type="term" value="F:endonuclease activity"/>
    <property type="evidence" value="ECO:0007669"/>
    <property type="project" value="UniProtKB-KW"/>
</dbReference>
<dbReference type="GO" id="GO:0016787">
    <property type="term" value="F:hydrolase activity"/>
    <property type="evidence" value="ECO:0007669"/>
    <property type="project" value="UniProtKB-KW"/>
</dbReference>
<keyword evidence="1" id="KW-0808">Transferase</keyword>
<reference evidence="9" key="2">
    <citation type="journal article" date="2024" name="Plant">
        <title>Genomic evolution and insights into agronomic trait innovations of Sesamum species.</title>
        <authorList>
            <person name="Miao H."/>
            <person name="Wang L."/>
            <person name="Qu L."/>
            <person name="Liu H."/>
            <person name="Sun Y."/>
            <person name="Le M."/>
            <person name="Wang Q."/>
            <person name="Wei S."/>
            <person name="Zheng Y."/>
            <person name="Lin W."/>
            <person name="Duan Y."/>
            <person name="Cao H."/>
            <person name="Xiong S."/>
            <person name="Wang X."/>
            <person name="Wei L."/>
            <person name="Li C."/>
            <person name="Ma Q."/>
            <person name="Ju M."/>
            <person name="Zhao R."/>
            <person name="Li G."/>
            <person name="Mu C."/>
            <person name="Tian Q."/>
            <person name="Mei H."/>
            <person name="Zhang T."/>
            <person name="Gao T."/>
            <person name="Zhang H."/>
        </authorList>
    </citation>
    <scope>NUCLEOTIDE SEQUENCE</scope>
    <source>
        <strain evidence="9">KEN8</strain>
    </source>
</reference>
<organism evidence="9">
    <name type="scientific">Sesamum calycinum</name>
    <dbReference type="NCBI Taxonomy" id="2727403"/>
    <lineage>
        <taxon>Eukaryota</taxon>
        <taxon>Viridiplantae</taxon>
        <taxon>Streptophyta</taxon>
        <taxon>Embryophyta</taxon>
        <taxon>Tracheophyta</taxon>
        <taxon>Spermatophyta</taxon>
        <taxon>Magnoliopsida</taxon>
        <taxon>eudicotyledons</taxon>
        <taxon>Gunneridae</taxon>
        <taxon>Pentapetalae</taxon>
        <taxon>asterids</taxon>
        <taxon>lamiids</taxon>
        <taxon>Lamiales</taxon>
        <taxon>Pedaliaceae</taxon>
        <taxon>Sesamum</taxon>
    </lineage>
</organism>
<dbReference type="EMBL" id="JACGWM010000012">
    <property type="protein sequence ID" value="KAL0337636.1"/>
    <property type="molecule type" value="Genomic_DNA"/>
</dbReference>
<name>A0AAW2N292_9LAMI</name>
<feature type="domain" description="Reverse transcriptase RNase H-like" evidence="8">
    <location>
        <begin position="118"/>
        <end position="175"/>
    </location>
</feature>
<accession>A0AAW2N292</accession>
<keyword evidence="3" id="KW-0540">Nuclease</keyword>
<evidence type="ECO:0000256" key="7">
    <source>
        <dbReference type="SAM" id="Phobius"/>
    </source>
</evidence>
<dbReference type="Pfam" id="PF17917">
    <property type="entry name" value="RT_RNaseH"/>
    <property type="match status" value="1"/>
</dbReference>
<dbReference type="GO" id="GO:0003964">
    <property type="term" value="F:RNA-directed DNA polymerase activity"/>
    <property type="evidence" value="ECO:0007669"/>
    <property type="project" value="UniProtKB-KW"/>
</dbReference>
<dbReference type="PANTHER" id="PTHR37984:SF5">
    <property type="entry name" value="PROTEIN NYNRIN-LIKE"/>
    <property type="match status" value="1"/>
</dbReference>
<keyword evidence="6" id="KW-0695">RNA-directed DNA polymerase</keyword>
<evidence type="ECO:0000256" key="1">
    <source>
        <dbReference type="ARBA" id="ARBA00022679"/>
    </source>
</evidence>
<keyword evidence="7" id="KW-0472">Membrane</keyword>
<evidence type="ECO:0000259" key="8">
    <source>
        <dbReference type="Pfam" id="PF17917"/>
    </source>
</evidence>
<dbReference type="AlphaFoldDB" id="A0AAW2N292"/>
<comment type="caution">
    <text evidence="9">The sequence shown here is derived from an EMBL/GenBank/DDBJ whole genome shotgun (WGS) entry which is preliminary data.</text>
</comment>
<evidence type="ECO:0000256" key="4">
    <source>
        <dbReference type="ARBA" id="ARBA00022759"/>
    </source>
</evidence>
<dbReference type="PANTHER" id="PTHR37984">
    <property type="entry name" value="PROTEIN CBG26694"/>
    <property type="match status" value="1"/>
</dbReference>
<keyword evidence="7" id="KW-1133">Transmembrane helix</keyword>
<evidence type="ECO:0000256" key="6">
    <source>
        <dbReference type="ARBA" id="ARBA00022918"/>
    </source>
</evidence>
<dbReference type="SUPFAM" id="SSF56672">
    <property type="entry name" value="DNA/RNA polymerases"/>
    <property type="match status" value="1"/>
</dbReference>
<dbReference type="CDD" id="cd09274">
    <property type="entry name" value="RNase_HI_RT_Ty3"/>
    <property type="match status" value="1"/>
</dbReference>